<dbReference type="AlphaFoldDB" id="A0A9P7ZPU1"/>
<dbReference type="GeneID" id="70293021"/>
<comment type="caution">
    <text evidence="1">The sequence shown here is derived from an EMBL/GenBank/DDBJ whole genome shotgun (WGS) entry which is preliminary data.</text>
</comment>
<name>A0A9P7ZPU1_9HYPO</name>
<dbReference type="RefSeq" id="XP_046120023.1">
    <property type="nucleotide sequence ID" value="XM_046262118.1"/>
</dbReference>
<organism evidence="1 2">
    <name type="scientific">Emericellopsis atlantica</name>
    <dbReference type="NCBI Taxonomy" id="2614577"/>
    <lineage>
        <taxon>Eukaryota</taxon>
        <taxon>Fungi</taxon>
        <taxon>Dikarya</taxon>
        <taxon>Ascomycota</taxon>
        <taxon>Pezizomycotina</taxon>
        <taxon>Sordariomycetes</taxon>
        <taxon>Hypocreomycetidae</taxon>
        <taxon>Hypocreales</taxon>
        <taxon>Bionectriaceae</taxon>
        <taxon>Emericellopsis</taxon>
    </lineage>
</organism>
<dbReference type="EMBL" id="MU251249">
    <property type="protein sequence ID" value="KAG9256099.1"/>
    <property type="molecule type" value="Genomic_DNA"/>
</dbReference>
<evidence type="ECO:0000313" key="2">
    <source>
        <dbReference type="Proteomes" id="UP000887229"/>
    </source>
</evidence>
<dbReference type="Proteomes" id="UP000887229">
    <property type="component" value="Unassembled WGS sequence"/>
</dbReference>
<proteinExistence type="predicted"/>
<reference evidence="1" key="1">
    <citation type="journal article" date="2021" name="IMA Fungus">
        <title>Genomic characterization of three marine fungi, including Emericellopsis atlantica sp. nov. with signatures of a generalist lifestyle and marine biomass degradation.</title>
        <authorList>
            <person name="Hagestad O.C."/>
            <person name="Hou L."/>
            <person name="Andersen J.H."/>
            <person name="Hansen E.H."/>
            <person name="Altermark B."/>
            <person name="Li C."/>
            <person name="Kuhnert E."/>
            <person name="Cox R.J."/>
            <person name="Crous P.W."/>
            <person name="Spatafora J.W."/>
            <person name="Lail K."/>
            <person name="Amirebrahimi M."/>
            <person name="Lipzen A."/>
            <person name="Pangilinan J."/>
            <person name="Andreopoulos W."/>
            <person name="Hayes R.D."/>
            <person name="Ng V."/>
            <person name="Grigoriev I.V."/>
            <person name="Jackson S.A."/>
            <person name="Sutton T.D.S."/>
            <person name="Dobson A.D.W."/>
            <person name="Rama T."/>
        </authorList>
    </citation>
    <scope>NUCLEOTIDE SEQUENCE</scope>
    <source>
        <strain evidence="1">TS7</strain>
    </source>
</reference>
<keyword evidence="2" id="KW-1185">Reference proteome</keyword>
<gene>
    <name evidence="1" type="ORF">F5Z01DRAFT_635051</name>
</gene>
<protein>
    <submittedName>
        <fullName evidence="1">Uncharacterized protein</fullName>
    </submittedName>
</protein>
<sequence>MSGAKSAQVVGDMNATTAKLTSIRTYADKINEDNAASISPEDPYAPLVPKKISLGLHDLNPLISTSLEHAGGMQEVPAGPEGETIYEAFRDYVKAYRDLLEILTARVTEFSTFPIVGSHIANPLRSQDSMNVALWLTIKGKVPSKSTDFENQGESLRDTMEEAIEAHSGELYS</sequence>
<evidence type="ECO:0000313" key="1">
    <source>
        <dbReference type="EMBL" id="KAG9256099.1"/>
    </source>
</evidence>
<accession>A0A9P7ZPU1</accession>